<dbReference type="PANTHER" id="PTHR13610">
    <property type="entry name" value="METHYLTRANSFERASE DOMAIN-CONTAINING PROTEIN"/>
    <property type="match status" value="1"/>
</dbReference>
<evidence type="ECO:0000256" key="3">
    <source>
        <dbReference type="ARBA" id="ARBA00022691"/>
    </source>
</evidence>
<sequence length="194" mass="23539">MIVPFPLNWIIALIYLIVMMWASFYLIWSFIATFQASWVPYVPSYNEDLKRMKDLLVLENWKTMIDLWCWDGKALRFFSINFGISKWVGIDFNLPAIVYWKFLNKIMKIDNVEIRKWNFLKEDISGYDYIYVYLLSEYLEKIEDFVFDNMREDTIIISNTFAFKKHTPFLVHKNEKWRDRILLYKKDSAARESS</sequence>
<dbReference type="InterPro" id="IPR029063">
    <property type="entry name" value="SAM-dependent_MTases_sf"/>
</dbReference>
<evidence type="ECO:0000256" key="4">
    <source>
        <dbReference type="SAM" id="Phobius"/>
    </source>
</evidence>
<keyword evidence="3" id="KW-0949">S-adenosyl-L-methionine</keyword>
<keyword evidence="4" id="KW-1133">Transmembrane helix</keyword>
<protein>
    <submittedName>
        <fullName evidence="5">Uncharacterized protein</fullName>
    </submittedName>
</protein>
<evidence type="ECO:0000313" key="5">
    <source>
        <dbReference type="EMBL" id="EKE28012.1"/>
    </source>
</evidence>
<keyword evidence="2" id="KW-0808">Transferase</keyword>
<accession>K2G1C3</accession>
<dbReference type="GO" id="GO:0032259">
    <property type="term" value="P:methylation"/>
    <property type="evidence" value="ECO:0007669"/>
    <property type="project" value="UniProtKB-KW"/>
</dbReference>
<dbReference type="AlphaFoldDB" id="K2G1C3"/>
<keyword evidence="4" id="KW-0812">Transmembrane</keyword>
<dbReference type="GO" id="GO:0016279">
    <property type="term" value="F:protein-lysine N-methyltransferase activity"/>
    <property type="evidence" value="ECO:0007669"/>
    <property type="project" value="InterPro"/>
</dbReference>
<dbReference type="PANTHER" id="PTHR13610:SF9">
    <property type="entry name" value="FI06469P"/>
    <property type="match status" value="1"/>
</dbReference>
<dbReference type="Gene3D" id="3.40.50.150">
    <property type="entry name" value="Vaccinia Virus protein VP39"/>
    <property type="match status" value="1"/>
</dbReference>
<gene>
    <name evidence="5" type="ORF">ACD_3C00111G0029</name>
</gene>
<dbReference type="EMBL" id="AMFJ01000385">
    <property type="protein sequence ID" value="EKE28012.1"/>
    <property type="molecule type" value="Genomic_DNA"/>
</dbReference>
<evidence type="ECO:0000256" key="2">
    <source>
        <dbReference type="ARBA" id="ARBA00022679"/>
    </source>
</evidence>
<proteinExistence type="predicted"/>
<dbReference type="SUPFAM" id="SSF53335">
    <property type="entry name" value="S-adenosyl-L-methionine-dependent methyltransferases"/>
    <property type="match status" value="1"/>
</dbReference>
<keyword evidence="1" id="KW-0489">Methyltransferase</keyword>
<evidence type="ECO:0000256" key="1">
    <source>
        <dbReference type="ARBA" id="ARBA00022603"/>
    </source>
</evidence>
<keyword evidence="4" id="KW-0472">Membrane</keyword>
<organism evidence="5">
    <name type="scientific">uncultured bacterium</name>
    <name type="common">gcode 4</name>
    <dbReference type="NCBI Taxonomy" id="1234023"/>
    <lineage>
        <taxon>Bacteria</taxon>
        <taxon>environmental samples</taxon>
    </lineage>
</organism>
<reference evidence="5" key="1">
    <citation type="journal article" date="2012" name="Science">
        <title>Fermentation, hydrogen, and sulfur metabolism in multiple uncultivated bacterial phyla.</title>
        <authorList>
            <person name="Wrighton K.C."/>
            <person name="Thomas B.C."/>
            <person name="Sharon I."/>
            <person name="Miller C.S."/>
            <person name="Castelle C.J."/>
            <person name="VerBerkmoes N.C."/>
            <person name="Wilkins M.J."/>
            <person name="Hettich R.L."/>
            <person name="Lipton M.S."/>
            <person name="Williams K.H."/>
            <person name="Long P.E."/>
            <person name="Banfield J.F."/>
        </authorList>
    </citation>
    <scope>NUCLEOTIDE SEQUENCE [LARGE SCALE GENOMIC DNA]</scope>
</reference>
<name>K2G1C3_9BACT</name>
<feature type="transmembrane region" description="Helical" evidence="4">
    <location>
        <begin position="6"/>
        <end position="28"/>
    </location>
</feature>
<dbReference type="InterPro" id="IPR026170">
    <property type="entry name" value="FAM173A/B"/>
</dbReference>
<comment type="caution">
    <text evidence="5">The sequence shown here is derived from an EMBL/GenBank/DDBJ whole genome shotgun (WGS) entry which is preliminary data.</text>
</comment>